<feature type="region of interest" description="Disordered" evidence="2">
    <location>
        <begin position="81"/>
        <end position="105"/>
    </location>
</feature>
<evidence type="ECO:0000313" key="4">
    <source>
        <dbReference type="EMBL" id="EJW03982.1"/>
    </source>
</evidence>
<evidence type="ECO:0000313" key="5">
    <source>
        <dbReference type="Proteomes" id="UP000003163"/>
    </source>
</evidence>
<dbReference type="HOGENOM" id="CLU_707931_0_0_1"/>
<keyword evidence="5" id="KW-1185">Reference proteome</keyword>
<evidence type="ECO:0000259" key="3">
    <source>
        <dbReference type="Pfam" id="PF11838"/>
    </source>
</evidence>
<dbReference type="InterPro" id="IPR024571">
    <property type="entry name" value="ERAP1-like_C_dom"/>
</dbReference>
<dbReference type="PANTHER" id="PTHR11533">
    <property type="entry name" value="PROTEASE M1 ZINC METALLOPROTEASE"/>
    <property type="match status" value="1"/>
</dbReference>
<dbReference type="AlphaFoldDB" id="J9DRM9"/>
<dbReference type="InterPro" id="IPR050344">
    <property type="entry name" value="Peptidase_M1_aminopeptidases"/>
</dbReference>
<dbReference type="STRING" id="1003232.J9DRM9"/>
<sequence>MENSSLKDFLSVSSDHIINNPSVKDINQDILNRNKKENSDVKHNSDLNQHNNPKHNQIYSKNSSLFNYDLKTQLPQSHLIHSSIKKSRSKENQENLNTSEISESKKRKVEEIEISEVGKNLWFVPIRINFYSDNIDSQREKKDAENSDEDVLENNTENKLSTIPSISDKNSTDLAVNAFNQSNATSPLNDDFVDAKNVDSVLIELKPNEKTIRIPKHANIYKLNTESTGFYRVKYENHDMFEKLIHFKNLSPRDVLSLVNDCFQLTISTEMQISVALSIAKHFAKEHNSDVLFSVISGLAQFKSIFYENLSAKQIIENILKNLVKDRIKNIDLKTGGRNLNEISLNTYIIDAAVSNNHEETINMLNAIYDSYKNDNSIVHPVFRRSMFIS</sequence>
<proteinExistence type="inferred from homology"/>
<evidence type="ECO:0000256" key="1">
    <source>
        <dbReference type="ARBA" id="ARBA00010136"/>
    </source>
</evidence>
<comment type="caution">
    <text evidence="4">The sequence shown here is derived from an EMBL/GenBank/DDBJ whole genome shotgun (WGS) entry which is preliminary data.</text>
</comment>
<reference evidence="5" key="2">
    <citation type="submission" date="2015-07" db="EMBL/GenBank/DDBJ databases">
        <title>Contrasting host-pathogen interactions and genome evolution in two generalist and specialist microsporidian pathogens of mosquitoes.</title>
        <authorList>
            <consortium name="The Broad Institute Genomics Platform"/>
            <consortium name="The Broad Institute Genome Sequencing Center for Infectious Disease"/>
            <person name="Cuomo C.A."/>
            <person name="Sanscrainte N.D."/>
            <person name="Goldberg J.M."/>
            <person name="Heiman D."/>
            <person name="Young S."/>
            <person name="Zeng Q."/>
            <person name="Becnel J.J."/>
            <person name="Birren B.W."/>
        </authorList>
    </citation>
    <scope>NUCLEOTIDE SEQUENCE [LARGE SCALE GENOMIC DNA]</scope>
    <source>
        <strain evidence="5">USNM 41457</strain>
    </source>
</reference>
<dbReference type="Gene3D" id="1.25.50.20">
    <property type="match status" value="1"/>
</dbReference>
<protein>
    <recommendedName>
        <fullName evidence="3">ERAP1-like C-terminal domain-containing protein</fullName>
    </recommendedName>
</protein>
<feature type="domain" description="ERAP1-like C-terminal" evidence="3">
    <location>
        <begin position="221"/>
        <end position="388"/>
    </location>
</feature>
<feature type="region of interest" description="Disordered" evidence="2">
    <location>
        <begin position="38"/>
        <end position="59"/>
    </location>
</feature>
<dbReference type="EMBL" id="AFBI03000026">
    <property type="protein sequence ID" value="EJW03982.1"/>
    <property type="molecule type" value="Genomic_DNA"/>
</dbReference>
<reference evidence="4 5" key="1">
    <citation type="submission" date="2011-08" db="EMBL/GenBank/DDBJ databases">
        <authorList>
            <person name="Liu Z.J."/>
            <person name="Shi F.L."/>
            <person name="Lu J.Q."/>
            <person name="Li M."/>
            <person name="Wang Z.L."/>
        </authorList>
    </citation>
    <scope>NUCLEOTIDE SEQUENCE [LARGE SCALE GENOMIC DNA]</scope>
    <source>
        <strain evidence="4 5">USNM 41457</strain>
    </source>
</reference>
<dbReference type="VEuPathDB" id="MicrosporidiaDB:EDEG_01715"/>
<feature type="compositionally biased region" description="Polar residues" evidence="2">
    <location>
        <begin position="46"/>
        <end position="59"/>
    </location>
</feature>
<dbReference type="Pfam" id="PF11838">
    <property type="entry name" value="ERAP1_C"/>
    <property type="match status" value="1"/>
</dbReference>
<name>J9DRM9_EDHAE</name>
<dbReference type="Proteomes" id="UP000003163">
    <property type="component" value="Unassembled WGS sequence"/>
</dbReference>
<organism evidence="4 5">
    <name type="scientific">Edhazardia aedis (strain USNM 41457)</name>
    <name type="common">Microsporidian parasite</name>
    <dbReference type="NCBI Taxonomy" id="1003232"/>
    <lineage>
        <taxon>Eukaryota</taxon>
        <taxon>Fungi</taxon>
        <taxon>Fungi incertae sedis</taxon>
        <taxon>Microsporidia</taxon>
        <taxon>Edhazardia</taxon>
    </lineage>
</organism>
<evidence type="ECO:0000256" key="2">
    <source>
        <dbReference type="SAM" id="MobiDB-lite"/>
    </source>
</evidence>
<gene>
    <name evidence="4" type="ORF">EDEG_01715</name>
</gene>
<dbReference type="InParanoid" id="J9DRM9"/>
<accession>J9DRM9</accession>
<comment type="similarity">
    <text evidence="1">Belongs to the peptidase M1 family.</text>
</comment>